<keyword evidence="2" id="KW-1185">Reference proteome</keyword>
<gene>
    <name evidence="1" type="ORF">WS72_12060</name>
</gene>
<sequence length="48" mass="5087">MFAAARSDSSFRTPPSLVIPDISGPLAGSRAALRANARHGTRHSVRAR</sequence>
<name>A0ABR5TF41_9BURK</name>
<accession>A0ABR5TF41</accession>
<organism evidence="1 2">
    <name type="scientific">Burkholderia savannae</name>
    <dbReference type="NCBI Taxonomy" id="1637837"/>
    <lineage>
        <taxon>Bacteria</taxon>
        <taxon>Pseudomonadati</taxon>
        <taxon>Pseudomonadota</taxon>
        <taxon>Betaproteobacteria</taxon>
        <taxon>Burkholderiales</taxon>
        <taxon>Burkholderiaceae</taxon>
        <taxon>Burkholderia</taxon>
        <taxon>pseudomallei group</taxon>
    </lineage>
</organism>
<evidence type="ECO:0000313" key="2">
    <source>
        <dbReference type="Proteomes" id="UP000070255"/>
    </source>
</evidence>
<reference evidence="1 2" key="1">
    <citation type="submission" date="2015-11" db="EMBL/GenBank/DDBJ databases">
        <authorList>
            <person name="Sahl J."/>
            <person name="Wagner D."/>
            <person name="Keim P."/>
        </authorList>
    </citation>
    <scope>NUCLEOTIDE SEQUENCE [LARGE SCALE GENOMIC DNA]</scope>
    <source>
        <strain evidence="1 2">BDU18</strain>
    </source>
</reference>
<comment type="caution">
    <text evidence="1">The sequence shown here is derived from an EMBL/GenBank/DDBJ whole genome shotgun (WGS) entry which is preliminary data.</text>
</comment>
<protein>
    <submittedName>
        <fullName evidence="1">Transposase</fullName>
    </submittedName>
</protein>
<proteinExistence type="predicted"/>
<evidence type="ECO:0000313" key="1">
    <source>
        <dbReference type="EMBL" id="KWZ43515.1"/>
    </source>
</evidence>
<dbReference type="Proteomes" id="UP000070255">
    <property type="component" value="Unassembled WGS sequence"/>
</dbReference>
<dbReference type="EMBL" id="LNJQ01000001">
    <property type="protein sequence ID" value="KWZ43515.1"/>
    <property type="molecule type" value="Genomic_DNA"/>
</dbReference>